<proteinExistence type="inferred from homology"/>
<evidence type="ECO:0000256" key="5">
    <source>
        <dbReference type="ARBA" id="ARBA00022801"/>
    </source>
</evidence>
<dbReference type="OrthoDB" id="3435717at2759"/>
<evidence type="ECO:0000256" key="7">
    <source>
        <dbReference type="ARBA" id="ARBA00023180"/>
    </source>
</evidence>
<comment type="subcellular location">
    <subcellularLocation>
        <location evidence="1">Secreted</location>
    </subcellularLocation>
</comment>
<evidence type="ECO:0000256" key="4">
    <source>
        <dbReference type="ARBA" id="ARBA00022729"/>
    </source>
</evidence>
<dbReference type="RefSeq" id="XP_018130826.1">
    <property type="nucleotide sequence ID" value="XM_018274388.1"/>
</dbReference>
<accession>A0A1B8GMN4</accession>
<evidence type="ECO:0000256" key="9">
    <source>
        <dbReference type="ARBA" id="ARBA00023295"/>
    </source>
</evidence>
<dbReference type="SUPFAM" id="SSF51126">
    <property type="entry name" value="Pectin lyase-like"/>
    <property type="match status" value="1"/>
</dbReference>
<dbReference type="InterPro" id="IPR011050">
    <property type="entry name" value="Pectin_lyase_fold/virulence"/>
</dbReference>
<dbReference type="Proteomes" id="UP000091956">
    <property type="component" value="Unassembled WGS sequence"/>
</dbReference>
<keyword evidence="18" id="KW-1185">Reference proteome</keyword>
<keyword evidence="4 16" id="KW-0732">Signal</keyword>
<dbReference type="PANTHER" id="PTHR31736:SF12">
    <property type="entry name" value="EXO-POLYGALACTURONASE, PUTATIVE-RELATED"/>
    <property type="match status" value="1"/>
</dbReference>
<dbReference type="GO" id="GO:0005576">
    <property type="term" value="C:extracellular region"/>
    <property type="evidence" value="ECO:0007669"/>
    <property type="project" value="UniProtKB-SubCell"/>
</dbReference>
<dbReference type="GO" id="GO:0004650">
    <property type="term" value="F:polygalacturonase activity"/>
    <property type="evidence" value="ECO:0007669"/>
    <property type="project" value="InterPro"/>
</dbReference>
<dbReference type="Pfam" id="PF00295">
    <property type="entry name" value="Glyco_hydro_28"/>
    <property type="match status" value="1"/>
</dbReference>
<evidence type="ECO:0000256" key="3">
    <source>
        <dbReference type="ARBA" id="ARBA00022525"/>
    </source>
</evidence>
<keyword evidence="6" id="KW-1015">Disulfide bond</keyword>
<dbReference type="GO" id="GO:0071555">
    <property type="term" value="P:cell wall organization"/>
    <property type="evidence" value="ECO:0007669"/>
    <property type="project" value="UniProtKB-KW"/>
</dbReference>
<evidence type="ECO:0000256" key="14">
    <source>
        <dbReference type="ARBA" id="ARBA00048766"/>
    </source>
</evidence>
<evidence type="ECO:0000313" key="18">
    <source>
        <dbReference type="Proteomes" id="UP000091956"/>
    </source>
</evidence>
<keyword evidence="10" id="KW-0961">Cell wall biogenesis/degradation</keyword>
<dbReference type="InterPro" id="IPR000743">
    <property type="entry name" value="Glyco_hydro_28"/>
</dbReference>
<evidence type="ECO:0000256" key="6">
    <source>
        <dbReference type="ARBA" id="ARBA00023157"/>
    </source>
</evidence>
<keyword evidence="5 15" id="KW-0378">Hydrolase</keyword>
<evidence type="ECO:0000256" key="10">
    <source>
        <dbReference type="ARBA" id="ARBA00023316"/>
    </source>
</evidence>
<comment type="catalytic activity">
    <reaction evidence="14">
        <text>[(1-&gt;4)-alpha-D-galacturonosyl](n) + H2O = alpha-D-galacturonate + [(1-&gt;4)-alpha-D-galacturonosyl](n-1)</text>
        <dbReference type="Rhea" id="RHEA:14117"/>
        <dbReference type="Rhea" id="RHEA-COMP:14570"/>
        <dbReference type="Rhea" id="RHEA-COMP:14572"/>
        <dbReference type="ChEBI" id="CHEBI:15377"/>
        <dbReference type="ChEBI" id="CHEBI:58658"/>
        <dbReference type="ChEBI" id="CHEBI:140523"/>
        <dbReference type="EC" id="3.2.1.67"/>
    </reaction>
</comment>
<evidence type="ECO:0000256" key="12">
    <source>
        <dbReference type="ARBA" id="ARBA00037312"/>
    </source>
</evidence>
<name>A0A1B8GMN4_9PEZI</name>
<dbReference type="AlphaFoldDB" id="A0A1B8GMN4"/>
<sequence>MAGQVAGLFPFLFISIEAVFELSTLQFSDDTSYWRQNSYYIAFQNHRAGFILSGDNIHVDGYNSGGINGNGDVWYDEDKGKSTEGRPMPFVLWNITDSSVDNFFVKQPQFWAINIMNGTNLSFENITSSAVSNNAPAGSNWVQNADGFNTMDAHNITLKNFLYQGGDDCVAIKPRSFDITIDGITCEGGNGIAIGSLGQYLEDNSVENVTINNAKMVRSGFPMRWCVYIKTWMGDLVPQTSYESEGQPRGGGWGKVRNLLFSNFELVGVERGPYITQDNGGNAENKGTSKMEISDITFRGFTGTLSSTIAPGYYQAAIGAVCDAYDPSEISTRPEHSAPFPIPSIFKGYPRLHISIQKKT</sequence>
<keyword evidence="7" id="KW-0325">Glycoprotein</keyword>
<protein>
    <recommendedName>
        <fullName evidence="13">galacturonan 1,4-alpha-galacturonidase</fullName>
        <ecNumber evidence="13">3.2.1.67</ecNumber>
    </recommendedName>
</protein>
<dbReference type="GO" id="GO:0000272">
    <property type="term" value="P:polysaccharide catabolic process"/>
    <property type="evidence" value="ECO:0007669"/>
    <property type="project" value="UniProtKB-KW"/>
</dbReference>
<gene>
    <name evidence="17" type="ORF">VE01_04922</name>
</gene>
<dbReference type="EC" id="3.2.1.67" evidence="13"/>
<keyword evidence="8" id="KW-0119">Carbohydrate metabolism</keyword>
<feature type="signal peptide" evidence="16">
    <location>
        <begin position="1"/>
        <end position="18"/>
    </location>
</feature>
<comment type="function">
    <text evidence="12">Specific in hydrolyzing the terminal glycosidic bond of polygalacturonic acid and oligogalacturonates.</text>
</comment>
<dbReference type="InterPro" id="IPR012334">
    <property type="entry name" value="Pectin_lyas_fold"/>
</dbReference>
<evidence type="ECO:0000256" key="13">
    <source>
        <dbReference type="ARBA" id="ARBA00038933"/>
    </source>
</evidence>
<dbReference type="PANTHER" id="PTHR31736">
    <property type="match status" value="1"/>
</dbReference>
<dbReference type="GO" id="GO:0047911">
    <property type="term" value="F:galacturan 1,4-alpha-galacturonidase activity"/>
    <property type="evidence" value="ECO:0007669"/>
    <property type="project" value="UniProtKB-EC"/>
</dbReference>
<dbReference type="EMBL" id="KV460224">
    <property type="protein sequence ID" value="OBT97093.1"/>
    <property type="molecule type" value="Genomic_DNA"/>
</dbReference>
<evidence type="ECO:0000256" key="16">
    <source>
        <dbReference type="SAM" id="SignalP"/>
    </source>
</evidence>
<keyword evidence="3" id="KW-0964">Secreted</keyword>
<reference evidence="17 18" key="1">
    <citation type="submission" date="2016-03" db="EMBL/GenBank/DDBJ databases">
        <title>Comparative genomics of Pseudogymnoascus destructans, the fungus causing white-nose syndrome of bats.</title>
        <authorList>
            <person name="Palmer J.M."/>
            <person name="Drees K.P."/>
            <person name="Foster J.T."/>
            <person name="Lindner D.L."/>
        </authorList>
    </citation>
    <scope>NUCLEOTIDE SEQUENCE [LARGE SCALE GENOMIC DNA]</scope>
    <source>
        <strain evidence="17 18">UAMH 10579</strain>
    </source>
</reference>
<dbReference type="Gene3D" id="2.160.20.10">
    <property type="entry name" value="Single-stranded right-handed beta-helix, Pectin lyase-like"/>
    <property type="match status" value="1"/>
</dbReference>
<evidence type="ECO:0000313" key="17">
    <source>
        <dbReference type="EMBL" id="OBT97093.1"/>
    </source>
</evidence>
<evidence type="ECO:0000256" key="1">
    <source>
        <dbReference type="ARBA" id="ARBA00004613"/>
    </source>
</evidence>
<evidence type="ECO:0000256" key="15">
    <source>
        <dbReference type="RuleBase" id="RU361169"/>
    </source>
</evidence>
<reference evidence="18" key="2">
    <citation type="journal article" date="2018" name="Nat. Commun.">
        <title>Extreme sensitivity to ultraviolet light in the fungal pathogen causing white-nose syndrome of bats.</title>
        <authorList>
            <person name="Palmer J.M."/>
            <person name="Drees K.P."/>
            <person name="Foster J.T."/>
            <person name="Lindner D.L."/>
        </authorList>
    </citation>
    <scope>NUCLEOTIDE SEQUENCE [LARGE SCALE GENOMIC DNA]</scope>
    <source>
        <strain evidence="18">UAMH 10579</strain>
    </source>
</reference>
<evidence type="ECO:0000256" key="11">
    <source>
        <dbReference type="ARBA" id="ARBA00023326"/>
    </source>
</evidence>
<dbReference type="GeneID" id="28838308"/>
<feature type="chain" id="PRO_5008608761" description="galacturonan 1,4-alpha-galacturonidase" evidence="16">
    <location>
        <begin position="19"/>
        <end position="360"/>
    </location>
</feature>
<organism evidence="17 18">
    <name type="scientific">Pseudogymnoascus verrucosus</name>
    <dbReference type="NCBI Taxonomy" id="342668"/>
    <lineage>
        <taxon>Eukaryota</taxon>
        <taxon>Fungi</taxon>
        <taxon>Dikarya</taxon>
        <taxon>Ascomycota</taxon>
        <taxon>Pezizomycotina</taxon>
        <taxon>Leotiomycetes</taxon>
        <taxon>Thelebolales</taxon>
        <taxon>Thelebolaceae</taxon>
        <taxon>Pseudogymnoascus</taxon>
    </lineage>
</organism>
<keyword evidence="11" id="KW-0624">Polysaccharide degradation</keyword>
<comment type="similarity">
    <text evidence="2 15">Belongs to the glycosyl hydrolase 28 family.</text>
</comment>
<keyword evidence="9 15" id="KW-0326">Glycosidase</keyword>
<evidence type="ECO:0000256" key="8">
    <source>
        <dbReference type="ARBA" id="ARBA00023277"/>
    </source>
</evidence>
<dbReference type="STRING" id="342668.A0A1B8GMN4"/>
<evidence type="ECO:0000256" key="2">
    <source>
        <dbReference type="ARBA" id="ARBA00008834"/>
    </source>
</evidence>